<dbReference type="Proteomes" id="UP000829196">
    <property type="component" value="Unassembled WGS sequence"/>
</dbReference>
<comment type="function">
    <text evidence="11">Plays an essential role in chain termination during de novo fatty acid synthesis.</text>
</comment>
<keyword evidence="3 11" id="KW-0444">Lipid biosynthesis</keyword>
<dbReference type="InterPro" id="IPR002864">
    <property type="entry name" value="Acyl-ACP_thioesterase_NHD"/>
</dbReference>
<comment type="caution">
    <text evidence="14">The sequence shown here is derived from an EMBL/GenBank/DDBJ whole genome shotgun (WGS) entry which is preliminary data.</text>
</comment>
<dbReference type="AlphaFoldDB" id="A0A8T3BLC7"/>
<evidence type="ECO:0000259" key="12">
    <source>
        <dbReference type="Pfam" id="PF01643"/>
    </source>
</evidence>
<dbReference type="Pfam" id="PF20791">
    <property type="entry name" value="Acyl-ACP_TE_C"/>
    <property type="match status" value="1"/>
</dbReference>
<proteinExistence type="inferred from homology"/>
<keyword evidence="7 11" id="KW-0276">Fatty acid metabolism</keyword>
<comment type="similarity">
    <text evidence="2 11">Belongs to the acyl-ACP thioesterase family.</text>
</comment>
<dbReference type="PANTHER" id="PTHR31727:SF2">
    <property type="entry name" value="PALMITOYL-ACYL CARRIER PROTEIN THIOESTERASE, CHLOROPLASTIC"/>
    <property type="match status" value="1"/>
</dbReference>
<dbReference type="InterPro" id="IPR049427">
    <property type="entry name" value="Acyl-ACP_TE_C"/>
</dbReference>
<reference evidence="14" key="1">
    <citation type="journal article" date="2022" name="Front. Genet.">
        <title>Chromosome-Scale Assembly of the Dendrobium nobile Genome Provides Insights Into the Molecular Mechanism of the Biosynthesis of the Medicinal Active Ingredient of Dendrobium.</title>
        <authorList>
            <person name="Xu Q."/>
            <person name="Niu S.-C."/>
            <person name="Li K.-L."/>
            <person name="Zheng P.-J."/>
            <person name="Zhang X.-J."/>
            <person name="Jia Y."/>
            <person name="Liu Y."/>
            <person name="Niu Y.-X."/>
            <person name="Yu L.-H."/>
            <person name="Chen D.-F."/>
            <person name="Zhang G.-Q."/>
        </authorList>
    </citation>
    <scope>NUCLEOTIDE SEQUENCE</scope>
    <source>
        <tissue evidence="14">Leaf</tissue>
    </source>
</reference>
<dbReference type="InterPro" id="IPR029069">
    <property type="entry name" value="HotDog_dom_sf"/>
</dbReference>
<evidence type="ECO:0000256" key="10">
    <source>
        <dbReference type="ARBA" id="ARBA00023160"/>
    </source>
</evidence>
<dbReference type="OrthoDB" id="1724019at2759"/>
<dbReference type="EMBL" id="JAGYWB010000008">
    <property type="protein sequence ID" value="KAI0513403.1"/>
    <property type="molecule type" value="Genomic_DNA"/>
</dbReference>
<evidence type="ECO:0000256" key="1">
    <source>
        <dbReference type="ARBA" id="ARBA00004229"/>
    </source>
</evidence>
<evidence type="ECO:0000256" key="11">
    <source>
        <dbReference type="RuleBase" id="RU363096"/>
    </source>
</evidence>
<dbReference type="EC" id="3.1.2.-" evidence="11"/>
<dbReference type="SMR" id="A0A8T3BLC7"/>
<keyword evidence="9 11" id="KW-0443">Lipid metabolism</keyword>
<evidence type="ECO:0000256" key="4">
    <source>
        <dbReference type="ARBA" id="ARBA00022528"/>
    </source>
</evidence>
<name>A0A8T3BLC7_DENNO</name>
<feature type="domain" description="Acyl-ACP thioesterase-like C-terminal" evidence="13">
    <location>
        <begin position="179"/>
        <end position="236"/>
    </location>
</feature>
<keyword evidence="6 11" id="KW-0378">Hydrolase</keyword>
<evidence type="ECO:0000256" key="6">
    <source>
        <dbReference type="ARBA" id="ARBA00022801"/>
    </source>
</evidence>
<protein>
    <recommendedName>
        <fullName evidence="11">Acyl-[acyl-carrier-protein] hydrolase</fullName>
        <ecNumber evidence="11">3.1.2.-</ecNumber>
    </recommendedName>
</protein>
<evidence type="ECO:0000256" key="2">
    <source>
        <dbReference type="ARBA" id="ARBA00006500"/>
    </source>
</evidence>
<evidence type="ECO:0000256" key="8">
    <source>
        <dbReference type="ARBA" id="ARBA00022946"/>
    </source>
</evidence>
<dbReference type="InterPro" id="IPR045023">
    <property type="entry name" value="FATA/B"/>
</dbReference>
<dbReference type="SUPFAM" id="SSF54637">
    <property type="entry name" value="Thioesterase/thiol ester dehydrase-isomerase"/>
    <property type="match status" value="2"/>
</dbReference>
<feature type="domain" description="Acyl-ACP thioesterase N-terminal hotdog" evidence="12">
    <location>
        <begin position="101"/>
        <end position="148"/>
    </location>
</feature>
<evidence type="ECO:0000256" key="3">
    <source>
        <dbReference type="ARBA" id="ARBA00022516"/>
    </source>
</evidence>
<organism evidence="14 15">
    <name type="scientific">Dendrobium nobile</name>
    <name type="common">Orchid</name>
    <dbReference type="NCBI Taxonomy" id="94219"/>
    <lineage>
        <taxon>Eukaryota</taxon>
        <taxon>Viridiplantae</taxon>
        <taxon>Streptophyta</taxon>
        <taxon>Embryophyta</taxon>
        <taxon>Tracheophyta</taxon>
        <taxon>Spermatophyta</taxon>
        <taxon>Magnoliopsida</taxon>
        <taxon>Liliopsida</taxon>
        <taxon>Asparagales</taxon>
        <taxon>Orchidaceae</taxon>
        <taxon>Epidendroideae</taxon>
        <taxon>Malaxideae</taxon>
        <taxon>Dendrobiinae</taxon>
        <taxon>Dendrobium</taxon>
    </lineage>
</organism>
<keyword evidence="4 11" id="KW-0150">Chloroplast</keyword>
<dbReference type="Gene3D" id="3.10.129.10">
    <property type="entry name" value="Hotdog Thioesterase"/>
    <property type="match status" value="1"/>
</dbReference>
<keyword evidence="15" id="KW-1185">Reference proteome</keyword>
<comment type="subcellular location">
    <subcellularLocation>
        <location evidence="1 11">Plastid</location>
        <location evidence="1 11">Chloroplast</location>
    </subcellularLocation>
</comment>
<accession>A0A8T3BLC7</accession>
<evidence type="ECO:0000259" key="13">
    <source>
        <dbReference type="Pfam" id="PF20791"/>
    </source>
</evidence>
<keyword evidence="8" id="KW-0809">Transit peptide</keyword>
<dbReference type="GO" id="GO:0016297">
    <property type="term" value="F:fatty acyl-[ACP] hydrolase activity"/>
    <property type="evidence" value="ECO:0007669"/>
    <property type="project" value="InterPro"/>
</dbReference>
<dbReference type="Pfam" id="PF01643">
    <property type="entry name" value="Acyl-ACP_TE"/>
    <property type="match status" value="1"/>
</dbReference>
<dbReference type="PANTHER" id="PTHR31727">
    <property type="entry name" value="OLEOYL-ACYL CARRIER PROTEIN THIOESTERASE 1, CHLOROPLASTIC"/>
    <property type="match status" value="1"/>
</dbReference>
<evidence type="ECO:0000256" key="5">
    <source>
        <dbReference type="ARBA" id="ARBA00022640"/>
    </source>
</evidence>
<evidence type="ECO:0000256" key="7">
    <source>
        <dbReference type="ARBA" id="ARBA00022832"/>
    </source>
</evidence>
<keyword evidence="10 11" id="KW-0275">Fatty acid biosynthesis</keyword>
<keyword evidence="5 11" id="KW-0934">Plastid</keyword>
<dbReference type="GO" id="GO:0000036">
    <property type="term" value="F:acyl carrier activity"/>
    <property type="evidence" value="ECO:0007669"/>
    <property type="project" value="TreeGrafter"/>
</dbReference>
<evidence type="ECO:0000313" key="15">
    <source>
        <dbReference type="Proteomes" id="UP000829196"/>
    </source>
</evidence>
<evidence type="ECO:0000256" key="9">
    <source>
        <dbReference type="ARBA" id="ARBA00023098"/>
    </source>
</evidence>
<gene>
    <name evidence="14" type="ORF">KFK09_009423</name>
</gene>
<dbReference type="GO" id="GO:0009507">
    <property type="term" value="C:chloroplast"/>
    <property type="evidence" value="ECO:0007669"/>
    <property type="project" value="UniProtKB-SubCell"/>
</dbReference>
<evidence type="ECO:0000313" key="14">
    <source>
        <dbReference type="EMBL" id="KAI0513403.1"/>
    </source>
</evidence>
<sequence>MSLLTQQALPILHVQATNLTFLRMSPRTWSDSTSLNSPIQIGLVIRLIENLYLILCHILIFHGNMVKFILQLNDMGSSSGLKMLGRSITDLSTMIKTKNIRHHTKLSMASDWHIRNLKIGQSMIRATSIFAQIDITTRKLSKITDEIKVELDPHCKETIFILNEDNRKVPKLNAETVDYIIDGLNPRQVDLDYNMHVNNVKYIRWIFEGIPMSMLETHEMSSIVLEFRKEGRIGNENVLLPSDFSGKTMLAGNSDDVTSGTCVTEILWWSFRRPTRRKPLRRCSTSLQSLLAIRLHSDDGNPSISTSLRSDDFAPTTALFAGCSTSLPYDTLDFAPPTPLDFAPNTIAVRLSHLKVFDFAPWSTFDNVAVRLRSFVPILRTFHRTLLL</sequence>